<gene>
    <name evidence="2" type="ORF">A1355_04540</name>
</gene>
<evidence type="ECO:0000313" key="2">
    <source>
        <dbReference type="EMBL" id="OAI19307.1"/>
    </source>
</evidence>
<organism evidence="2 3">
    <name type="scientific">Methylomonas koyamae</name>
    <dbReference type="NCBI Taxonomy" id="702114"/>
    <lineage>
        <taxon>Bacteria</taxon>
        <taxon>Pseudomonadati</taxon>
        <taxon>Pseudomonadota</taxon>
        <taxon>Gammaproteobacteria</taxon>
        <taxon>Methylococcales</taxon>
        <taxon>Methylococcaceae</taxon>
        <taxon>Methylomonas</taxon>
    </lineage>
</organism>
<evidence type="ECO:0000313" key="3">
    <source>
        <dbReference type="Proteomes" id="UP000077628"/>
    </source>
</evidence>
<dbReference type="OrthoDB" id="5569728at2"/>
<accession>A0A177NMN9</accession>
<dbReference type="EMBL" id="LUUK01000159">
    <property type="protein sequence ID" value="OAI19307.1"/>
    <property type="molecule type" value="Genomic_DNA"/>
</dbReference>
<reference evidence="3" key="1">
    <citation type="submission" date="2016-03" db="EMBL/GenBank/DDBJ databases">
        <authorList>
            <person name="Heylen K."/>
            <person name="De Vos P."/>
            <person name="Vekeman B."/>
        </authorList>
    </citation>
    <scope>NUCLEOTIDE SEQUENCE [LARGE SCALE GENOMIC DNA]</scope>
    <source>
        <strain evidence="3">R-45383</strain>
    </source>
</reference>
<feature type="region of interest" description="Disordered" evidence="1">
    <location>
        <begin position="155"/>
        <end position="210"/>
    </location>
</feature>
<dbReference type="AlphaFoldDB" id="A0A177NMN9"/>
<evidence type="ECO:0000256" key="1">
    <source>
        <dbReference type="SAM" id="MobiDB-lite"/>
    </source>
</evidence>
<dbReference type="STRING" id="702114.A1355_04540"/>
<protein>
    <recommendedName>
        <fullName evidence="4">Type II secretion system protein GspC N-terminal domain-containing protein</fullName>
    </recommendedName>
</protein>
<dbReference type="Proteomes" id="UP000077628">
    <property type="component" value="Unassembled WGS sequence"/>
</dbReference>
<proteinExistence type="predicted"/>
<feature type="compositionally biased region" description="Low complexity" evidence="1">
    <location>
        <begin position="201"/>
        <end position="210"/>
    </location>
</feature>
<comment type="caution">
    <text evidence="2">The sequence shown here is derived from an EMBL/GenBank/DDBJ whole genome shotgun (WGS) entry which is preliminary data.</text>
</comment>
<evidence type="ECO:0008006" key="4">
    <source>
        <dbReference type="Google" id="ProtNLM"/>
    </source>
</evidence>
<keyword evidence="3" id="KW-1185">Reference proteome</keyword>
<feature type="compositionally biased region" description="Pro residues" evidence="1">
    <location>
        <begin position="166"/>
        <end position="200"/>
    </location>
</feature>
<name>A0A177NMN9_9GAMM</name>
<dbReference type="RefSeq" id="WP_064028084.1">
    <property type="nucleotide sequence ID" value="NZ_LUUK01000159.1"/>
</dbReference>
<sequence length="210" mass="23165">MNQKLLKLQLIGCGLASLTLAAEWTYGNLAWNELLKALEPPVPAEFQSEELPELPERQRSLENFAEIVDRPVFIEGRRPIADATTADAAAGPDLGQIDDWALIGIYNKDRNPIALFSKRNEAKKFQKLNESQSISGWTLKQILADRVVLTQAGQEKAVALRKPRPQTKPPVPGRPPVPPRPAQPPAAMQPPPKPNEPSPPVENVENINDN</sequence>